<feature type="transmembrane region" description="Helical" evidence="1">
    <location>
        <begin position="187"/>
        <end position="208"/>
    </location>
</feature>
<protein>
    <submittedName>
        <fullName evidence="2">Uncharacterized protein</fullName>
    </submittedName>
</protein>
<proteinExistence type="predicted"/>
<accession>A0A160T4J9</accession>
<sequence>MKQINYLFLTLLAFVVDAATFAATHLVLPWLGPIMQAPGGRGALILVAAFLLFVAGVFVFRRLEPTPGGTAEWPARPWRFGLAVAFALVAGLAFAWQLGFFASSSLVDTTKMGEGGSASYFVFGPGAWLALAMLYVPVFALRVNPAIQPTPALRYGAWSLVGLVATAVMVVVFTAQARAILLQTGAAWWWTIVALAVLIVMFGPPRLLFVSRALGLKSPFAYGVLVVFLMVLGVLATQMIITLM</sequence>
<reference evidence="2" key="1">
    <citation type="submission" date="2016-01" db="EMBL/GenBank/DDBJ databases">
        <authorList>
            <person name="Mcilroy J.S."/>
            <person name="Karst M S."/>
            <person name="Albertsen M."/>
        </authorList>
    </citation>
    <scope>NUCLEOTIDE SEQUENCE</scope>
    <source>
        <strain evidence="2">Cfx-K</strain>
    </source>
</reference>
<keyword evidence="1" id="KW-0472">Membrane</keyword>
<name>A0A160T4J9_9CHLR</name>
<feature type="transmembrane region" description="Helical" evidence="1">
    <location>
        <begin position="220"/>
        <end position="241"/>
    </location>
</feature>
<gene>
    <name evidence="2" type="ORF">CFX0092_A3138</name>
</gene>
<organism evidence="2 3">
    <name type="scientific">Candidatus Promineifilum breve</name>
    <dbReference type="NCBI Taxonomy" id="1806508"/>
    <lineage>
        <taxon>Bacteria</taxon>
        <taxon>Bacillati</taxon>
        <taxon>Chloroflexota</taxon>
        <taxon>Ardenticatenia</taxon>
        <taxon>Candidatus Promineifilales</taxon>
        <taxon>Candidatus Promineifilaceae</taxon>
        <taxon>Candidatus Promineifilum</taxon>
    </lineage>
</organism>
<dbReference type="KEGG" id="pbf:CFX0092_A3138"/>
<evidence type="ECO:0000256" key="1">
    <source>
        <dbReference type="SAM" id="Phobius"/>
    </source>
</evidence>
<dbReference type="EMBL" id="LN890655">
    <property type="protein sequence ID" value="CUS05016.2"/>
    <property type="molecule type" value="Genomic_DNA"/>
</dbReference>
<evidence type="ECO:0000313" key="2">
    <source>
        <dbReference type="EMBL" id="CUS05016.2"/>
    </source>
</evidence>
<dbReference type="AlphaFoldDB" id="A0A160T4J9"/>
<keyword evidence="1" id="KW-1133">Transmembrane helix</keyword>
<feature type="transmembrane region" description="Helical" evidence="1">
    <location>
        <begin position="120"/>
        <end position="143"/>
    </location>
</feature>
<keyword evidence="1" id="KW-0812">Transmembrane</keyword>
<dbReference type="Proteomes" id="UP000215027">
    <property type="component" value="Chromosome I"/>
</dbReference>
<keyword evidence="3" id="KW-1185">Reference proteome</keyword>
<feature type="transmembrane region" description="Helical" evidence="1">
    <location>
        <begin position="155"/>
        <end position="175"/>
    </location>
</feature>
<feature type="transmembrane region" description="Helical" evidence="1">
    <location>
        <begin position="80"/>
        <end position="100"/>
    </location>
</feature>
<evidence type="ECO:0000313" key="3">
    <source>
        <dbReference type="Proteomes" id="UP000215027"/>
    </source>
</evidence>
<feature type="transmembrane region" description="Helical" evidence="1">
    <location>
        <begin position="42"/>
        <end position="60"/>
    </location>
</feature>
<dbReference type="RefSeq" id="WP_095044278.1">
    <property type="nucleotide sequence ID" value="NZ_LN890655.1"/>
</dbReference>